<accession>A0A4R7UWF0</accession>
<dbReference type="EMBL" id="SOCP01000021">
    <property type="protein sequence ID" value="TDV41113.1"/>
    <property type="molecule type" value="Genomic_DNA"/>
</dbReference>
<evidence type="ECO:0000313" key="2">
    <source>
        <dbReference type="Proteomes" id="UP000294927"/>
    </source>
</evidence>
<name>A0A4R7UWF0_9PSEU</name>
<dbReference type="Proteomes" id="UP000294927">
    <property type="component" value="Unassembled WGS sequence"/>
</dbReference>
<organism evidence="1 2">
    <name type="scientific">Actinophytocola oryzae</name>
    <dbReference type="NCBI Taxonomy" id="502181"/>
    <lineage>
        <taxon>Bacteria</taxon>
        <taxon>Bacillati</taxon>
        <taxon>Actinomycetota</taxon>
        <taxon>Actinomycetes</taxon>
        <taxon>Pseudonocardiales</taxon>
        <taxon>Pseudonocardiaceae</taxon>
    </lineage>
</organism>
<proteinExistence type="predicted"/>
<dbReference type="RefSeq" id="WP_279588789.1">
    <property type="nucleotide sequence ID" value="NZ_SOCP01000021.1"/>
</dbReference>
<sequence length="43" mass="4792">MRDQLSGDTLLHTDFNNQNVLIADGKARPARCHGGFSMPFSWS</sequence>
<evidence type="ECO:0000313" key="1">
    <source>
        <dbReference type="EMBL" id="TDV41113.1"/>
    </source>
</evidence>
<keyword evidence="2" id="KW-1185">Reference proteome</keyword>
<protein>
    <submittedName>
        <fullName evidence="1">Uncharacterized protein</fullName>
    </submittedName>
</protein>
<gene>
    <name evidence="1" type="ORF">CLV71_121179</name>
</gene>
<dbReference type="AlphaFoldDB" id="A0A4R7UWF0"/>
<comment type="caution">
    <text evidence="1">The sequence shown here is derived from an EMBL/GenBank/DDBJ whole genome shotgun (WGS) entry which is preliminary data.</text>
</comment>
<reference evidence="1 2" key="1">
    <citation type="submission" date="2019-03" db="EMBL/GenBank/DDBJ databases">
        <title>Genomic Encyclopedia of Archaeal and Bacterial Type Strains, Phase II (KMG-II): from individual species to whole genera.</title>
        <authorList>
            <person name="Goeker M."/>
        </authorList>
    </citation>
    <scope>NUCLEOTIDE SEQUENCE [LARGE SCALE GENOMIC DNA]</scope>
    <source>
        <strain evidence="1 2">DSM 45499</strain>
    </source>
</reference>